<keyword evidence="2" id="KW-1133">Transmembrane helix</keyword>
<dbReference type="Pfam" id="PF14110">
    <property type="entry name" value="DUF4282"/>
    <property type="match status" value="1"/>
</dbReference>
<evidence type="ECO:0000313" key="4">
    <source>
        <dbReference type="Proteomes" id="UP000824261"/>
    </source>
</evidence>
<feature type="compositionally biased region" description="Low complexity" evidence="1">
    <location>
        <begin position="229"/>
        <end position="242"/>
    </location>
</feature>
<evidence type="ECO:0000256" key="2">
    <source>
        <dbReference type="SAM" id="Phobius"/>
    </source>
</evidence>
<feature type="transmembrane region" description="Helical" evidence="2">
    <location>
        <begin position="62"/>
        <end position="89"/>
    </location>
</feature>
<reference evidence="3" key="1">
    <citation type="submission" date="2020-10" db="EMBL/GenBank/DDBJ databases">
        <authorList>
            <person name="Gilroy R."/>
        </authorList>
    </citation>
    <scope>NUCLEOTIDE SEQUENCE</scope>
    <source>
        <strain evidence="3">ChiGjej1B1-2707</strain>
    </source>
</reference>
<reference evidence="3" key="2">
    <citation type="journal article" date="2021" name="PeerJ">
        <title>Extensive microbial diversity within the chicken gut microbiome revealed by metagenomics and culture.</title>
        <authorList>
            <person name="Gilroy R."/>
            <person name="Ravi A."/>
            <person name="Getino M."/>
            <person name="Pursley I."/>
            <person name="Horton D.L."/>
            <person name="Alikhan N.F."/>
            <person name="Baker D."/>
            <person name="Gharbi K."/>
            <person name="Hall N."/>
            <person name="Watson M."/>
            <person name="Adriaenssens E.M."/>
            <person name="Foster-Nyarko E."/>
            <person name="Jarju S."/>
            <person name="Secka A."/>
            <person name="Antonio M."/>
            <person name="Oren A."/>
            <person name="Chaudhuri R.R."/>
            <person name="La Ragione R."/>
            <person name="Hildebrand F."/>
            <person name="Pallen M.J."/>
        </authorList>
    </citation>
    <scope>NUCLEOTIDE SEQUENCE</scope>
    <source>
        <strain evidence="3">ChiGjej1B1-2707</strain>
    </source>
</reference>
<protein>
    <submittedName>
        <fullName evidence="3">DUF4282 domain-containing protein</fullName>
    </submittedName>
</protein>
<feature type="region of interest" description="Disordered" evidence="1">
    <location>
        <begin position="164"/>
        <end position="253"/>
    </location>
</feature>
<keyword evidence="2" id="KW-0812">Transmembrane</keyword>
<sequence>MGYGSYYGSSMNSSVMAVAASGVLAILAVIAVIVLTILACIKFLGKNGDRTSRLGRLFNFDHLFIETIIKVFYIMSFIGITVFLVWLVITSTLAGGIVGFFGSLLGSIVAFFVLQFLCRLSFEMTMAFIRMSSDAHAIRKAVVGEEPAAQRPSGPSLFDSIAARIPKQPTPPTPPTAVPTSPAASPSPSPSYGAAPVSPTAAPTHQPPLAQEQAAQAQPAPAPSPENVSASSDAGASPAASAQPNAETGVWTCPLCGKTDNTAKFCPKCGCARPEGQ</sequence>
<gene>
    <name evidence="3" type="ORF">IAA69_00835</name>
</gene>
<feature type="transmembrane region" description="Helical" evidence="2">
    <location>
        <begin position="15"/>
        <end position="41"/>
    </location>
</feature>
<dbReference type="AlphaFoldDB" id="A0A9D1D2I7"/>
<dbReference type="InterPro" id="IPR025557">
    <property type="entry name" value="DUF4282"/>
</dbReference>
<comment type="caution">
    <text evidence="3">The sequence shown here is derived from an EMBL/GenBank/DDBJ whole genome shotgun (WGS) entry which is preliminary data.</text>
</comment>
<keyword evidence="2" id="KW-0472">Membrane</keyword>
<proteinExistence type="predicted"/>
<feature type="compositionally biased region" description="Low complexity" evidence="1">
    <location>
        <begin position="207"/>
        <end position="219"/>
    </location>
</feature>
<feature type="compositionally biased region" description="Pro residues" evidence="1">
    <location>
        <begin position="168"/>
        <end position="177"/>
    </location>
</feature>
<feature type="transmembrane region" description="Helical" evidence="2">
    <location>
        <begin position="95"/>
        <end position="122"/>
    </location>
</feature>
<evidence type="ECO:0000313" key="3">
    <source>
        <dbReference type="EMBL" id="HIR00815.1"/>
    </source>
</evidence>
<organism evidence="3 4">
    <name type="scientific">Candidatus Aveggerthella stercoripullorum</name>
    <dbReference type="NCBI Taxonomy" id="2840688"/>
    <lineage>
        <taxon>Bacteria</taxon>
        <taxon>Bacillati</taxon>
        <taxon>Actinomycetota</taxon>
        <taxon>Coriobacteriia</taxon>
        <taxon>Eggerthellales</taxon>
        <taxon>Eggerthellaceae</taxon>
        <taxon>Eggerthellaceae incertae sedis</taxon>
        <taxon>Candidatus Aveggerthella</taxon>
    </lineage>
</organism>
<name>A0A9D1D2I7_9ACTN</name>
<accession>A0A9D1D2I7</accession>
<dbReference type="EMBL" id="DVGB01000006">
    <property type="protein sequence ID" value="HIR00815.1"/>
    <property type="molecule type" value="Genomic_DNA"/>
</dbReference>
<dbReference type="Proteomes" id="UP000824261">
    <property type="component" value="Unassembled WGS sequence"/>
</dbReference>
<feature type="compositionally biased region" description="Low complexity" evidence="1">
    <location>
        <begin position="178"/>
        <end position="199"/>
    </location>
</feature>
<evidence type="ECO:0000256" key="1">
    <source>
        <dbReference type="SAM" id="MobiDB-lite"/>
    </source>
</evidence>